<protein>
    <submittedName>
        <fullName evidence="1">Trk system potassium uptake protein TrkH</fullName>
    </submittedName>
</protein>
<dbReference type="AlphaFoldDB" id="A0A3S4TXY5"/>
<reference evidence="1 2" key="1">
    <citation type="submission" date="2018-12" db="EMBL/GenBank/DDBJ databases">
        <authorList>
            <consortium name="Pathogen Informatics"/>
        </authorList>
    </citation>
    <scope>NUCLEOTIDE SEQUENCE [LARGE SCALE GENOMIC DNA]</scope>
    <source>
        <strain evidence="1 2">NCTC8284</strain>
    </source>
</reference>
<evidence type="ECO:0000313" key="1">
    <source>
        <dbReference type="EMBL" id="VEH65390.1"/>
    </source>
</evidence>
<accession>A0A3S4TXY5</accession>
<name>A0A3S4TXY5_9PAST</name>
<dbReference type="EMBL" id="LR134405">
    <property type="protein sequence ID" value="VEH65390.1"/>
    <property type="molecule type" value="Genomic_DNA"/>
</dbReference>
<evidence type="ECO:0000313" key="2">
    <source>
        <dbReference type="Proteomes" id="UP000278733"/>
    </source>
</evidence>
<gene>
    <name evidence="1" type="primary">trkH_2</name>
    <name evidence="1" type="ORF">NCTC8284_00526</name>
</gene>
<sequence length="80" mass="9308">MALVCTGAINSCLFYGRLRRLCGRGVRVARVLVLYLQGKRELKRVVHPNLVYPIKWGRTVLDERVIGSIWAFFPHTFWSF</sequence>
<dbReference type="KEGG" id="rpne:NCTC8284_00526"/>
<proteinExistence type="predicted"/>
<organism evidence="1 2">
    <name type="scientific">Rodentibacter pneumotropicus</name>
    <dbReference type="NCBI Taxonomy" id="758"/>
    <lineage>
        <taxon>Bacteria</taxon>
        <taxon>Pseudomonadati</taxon>
        <taxon>Pseudomonadota</taxon>
        <taxon>Gammaproteobacteria</taxon>
        <taxon>Pasteurellales</taxon>
        <taxon>Pasteurellaceae</taxon>
        <taxon>Rodentibacter</taxon>
    </lineage>
</organism>
<dbReference type="Proteomes" id="UP000278733">
    <property type="component" value="Chromosome"/>
</dbReference>